<name>A0ABQ5N4G9_9CLOT</name>
<protein>
    <recommendedName>
        <fullName evidence="3">DUF3997 domain-containing protein</fullName>
    </recommendedName>
</protein>
<organism evidence="1 2">
    <name type="scientific">Clostridium omnivorum</name>
    <dbReference type="NCBI Taxonomy" id="1604902"/>
    <lineage>
        <taxon>Bacteria</taxon>
        <taxon>Bacillati</taxon>
        <taxon>Bacillota</taxon>
        <taxon>Clostridia</taxon>
        <taxon>Eubacteriales</taxon>
        <taxon>Clostridiaceae</taxon>
        <taxon>Clostridium</taxon>
    </lineage>
</organism>
<gene>
    <name evidence="1" type="ORF">bsdE14_15290</name>
</gene>
<dbReference type="InterPro" id="IPR025059">
    <property type="entry name" value="DUF3997"/>
</dbReference>
<evidence type="ECO:0000313" key="1">
    <source>
        <dbReference type="EMBL" id="GLC30119.1"/>
    </source>
</evidence>
<evidence type="ECO:0000313" key="2">
    <source>
        <dbReference type="Proteomes" id="UP001208567"/>
    </source>
</evidence>
<dbReference type="Proteomes" id="UP001208567">
    <property type="component" value="Unassembled WGS sequence"/>
</dbReference>
<dbReference type="RefSeq" id="WP_264849384.1">
    <property type="nucleotide sequence ID" value="NZ_BRXR01000001.1"/>
</dbReference>
<dbReference type="Pfam" id="PF13162">
    <property type="entry name" value="DUF3997"/>
    <property type="match status" value="1"/>
</dbReference>
<dbReference type="EMBL" id="BRXR01000001">
    <property type="protein sequence ID" value="GLC30119.1"/>
    <property type="molecule type" value="Genomic_DNA"/>
</dbReference>
<comment type="caution">
    <text evidence="1">The sequence shown here is derived from an EMBL/GenBank/DDBJ whole genome shotgun (WGS) entry which is preliminary data.</text>
</comment>
<accession>A0ABQ5N4G9</accession>
<dbReference type="PROSITE" id="PS51257">
    <property type="entry name" value="PROKAR_LIPOPROTEIN"/>
    <property type="match status" value="1"/>
</dbReference>
<evidence type="ECO:0008006" key="3">
    <source>
        <dbReference type="Google" id="ProtNLM"/>
    </source>
</evidence>
<proteinExistence type="predicted"/>
<sequence length="143" mass="16309">MKRICILVIVLYVSMTLCGCFGPGISDYRYDLATGYQLICSSAHEIKVVPKSSVGIPMIPAKVVEIVFDDTFILAKQLGLKKESENSTYMIPDEKVIRYWIINAKENKIYGPFENDEFNKKQKELKISDSLKLKDVDSYKKSK</sequence>
<reference evidence="1 2" key="1">
    <citation type="journal article" date="2024" name="Int. J. Syst. Evol. Microbiol.">
        <title>Clostridium omnivorum sp. nov., isolated from anoxic soil under the treatment of reductive soil disinfestation.</title>
        <authorList>
            <person name="Ueki A."/>
            <person name="Tonouchi A."/>
            <person name="Kaku N."/>
            <person name="Honma S."/>
            <person name="Ueki K."/>
        </authorList>
    </citation>
    <scope>NUCLEOTIDE SEQUENCE [LARGE SCALE GENOMIC DNA]</scope>
    <source>
        <strain evidence="1 2">E14</strain>
    </source>
</reference>
<keyword evidence="2" id="KW-1185">Reference proteome</keyword>